<accession>A0A6V7R4E0</accession>
<gene>
    <name evidence="2" type="ORF">JEOPIN946_00385</name>
</gene>
<comment type="caution">
    <text evidence="2">The sequence shown here is derived from an EMBL/GenBank/DDBJ whole genome shotgun (WGS) entry which is preliminary data.</text>
</comment>
<evidence type="ECO:0000313" key="2">
    <source>
        <dbReference type="EMBL" id="CAD2072287.1"/>
    </source>
</evidence>
<dbReference type="EMBL" id="CAJEWB010000005">
    <property type="protein sequence ID" value="CAD2072287.1"/>
    <property type="molecule type" value="Genomic_DNA"/>
</dbReference>
<name>A0A6V7R4E0_9BACL</name>
<protein>
    <submittedName>
        <fullName evidence="2">Uncharacterized protein</fullName>
    </submittedName>
</protein>
<evidence type="ECO:0000313" key="3">
    <source>
        <dbReference type="Proteomes" id="UP000588186"/>
    </source>
</evidence>
<proteinExistence type="predicted"/>
<feature type="region of interest" description="Disordered" evidence="1">
    <location>
        <begin position="496"/>
        <end position="532"/>
    </location>
</feature>
<dbReference type="RefSeq" id="WP_186076375.1">
    <property type="nucleotide sequence ID" value="NZ_CAJEWB010000005.1"/>
</dbReference>
<reference evidence="2 3" key="1">
    <citation type="submission" date="2020-07" db="EMBL/GenBank/DDBJ databases">
        <authorList>
            <person name="Criscuolo A."/>
        </authorList>
    </citation>
    <scope>NUCLEOTIDE SEQUENCE [LARGE SCALE GENOMIC DNA]</scope>
    <source>
        <strain evidence="2">CIP107946</strain>
    </source>
</reference>
<keyword evidence="3" id="KW-1185">Reference proteome</keyword>
<organism evidence="2 3">
    <name type="scientific">Phocicoccus pinnipedialis</name>
    <dbReference type="NCBI Taxonomy" id="110845"/>
    <lineage>
        <taxon>Bacteria</taxon>
        <taxon>Bacillati</taxon>
        <taxon>Bacillota</taxon>
        <taxon>Bacilli</taxon>
        <taxon>Bacillales</taxon>
        <taxon>Salinicoccaceae</taxon>
        <taxon>Phocicoccus</taxon>
    </lineage>
</organism>
<evidence type="ECO:0000256" key="1">
    <source>
        <dbReference type="SAM" id="MobiDB-lite"/>
    </source>
</evidence>
<dbReference type="AlphaFoldDB" id="A0A6V7R4E0"/>
<dbReference type="Proteomes" id="UP000588186">
    <property type="component" value="Unassembled WGS sequence"/>
</dbReference>
<sequence>MYSTKNLWNFPSARGIQRESINDPGIETFKDHPLNSLAREICQNSLDAREDFNKPVTVTFDRFSIESKDFPGIEKFRENHEYAEQTWRDNSQALEYIEKAKKVLNAPRINFLKISDYNTKGLLGADTDKLGSPWSTLVKEVGSSNKSDTSGGSFGIGKFAPFANSDIRTVFYATCIPNGKFYIGVSKFMSFDTVNGETTTGVGYYSSSINSDPIRGHTPFYDEHRGDEHGTDVFVAGFNKDDTWITEVIKSVINNFFITIWKGKLMVIVDGKEINQNNLHKFIEKYGEKDTKGYYDVLTNEQTIKLDVVNYSKEMGEPYGEEFGYQEQDAQLYLLKTETGNRRILMTRSTGMWLFEQKNISASIFFTGILMIEGDKMNSDFKKMENPSHTEWSPERYIEDPKKAKRMYENLRKFNRNAVISQFQEDTGEEMDAMGMSDFLPDNFGGNPSGLRPTEVFETDFSRSNIKKIELPKNKMSKDIQSDSGDVLTQVLDEIVGTPDDGDTGGGANGNTGDNSHVRNHPGSGSGNLGVDGSEGNDIFTIYRQSKGKPVEVFHKVAVTKKPNEYQIIMKSSTNLKDVIIEIFTIGEVSKSKAILYSAELNGVELKIRNNMIHIPFLKSKEVTHLKCSISFDGLARIGVNFNEAKK</sequence>